<reference evidence="2 3" key="1">
    <citation type="submission" date="2020-08" db="EMBL/GenBank/DDBJ databases">
        <title>Genomic Encyclopedia of Type Strains, Phase IV (KMG-V): Genome sequencing to study the core and pangenomes of soil and plant-associated prokaryotes.</title>
        <authorList>
            <person name="Whitman W."/>
        </authorList>
    </citation>
    <scope>NUCLEOTIDE SEQUENCE [LARGE SCALE GENOMIC DNA]</scope>
    <source>
        <strain evidence="2 3">M8UP14</strain>
    </source>
</reference>
<dbReference type="RefSeq" id="WP_184218220.1">
    <property type="nucleotide sequence ID" value="NZ_JACHIP010000004.1"/>
</dbReference>
<dbReference type="EMBL" id="JACHIP010000004">
    <property type="protein sequence ID" value="MBB5058517.1"/>
    <property type="molecule type" value="Genomic_DNA"/>
</dbReference>
<accession>A0A7W8E4D5</accession>
<keyword evidence="3" id="KW-1185">Reference proteome</keyword>
<evidence type="ECO:0000313" key="3">
    <source>
        <dbReference type="Proteomes" id="UP000540989"/>
    </source>
</evidence>
<keyword evidence="1" id="KW-1133">Transmembrane helix</keyword>
<evidence type="ECO:0000313" key="2">
    <source>
        <dbReference type="EMBL" id="MBB5058517.1"/>
    </source>
</evidence>
<proteinExistence type="predicted"/>
<keyword evidence="1" id="KW-0812">Transmembrane</keyword>
<keyword evidence="1" id="KW-0472">Membrane</keyword>
<name>A0A7W8E4D5_9BACT</name>
<protein>
    <submittedName>
        <fullName evidence="2">Uncharacterized protein</fullName>
    </submittedName>
</protein>
<gene>
    <name evidence="2" type="ORF">HDF16_003231</name>
</gene>
<sequence>MTLLNAPAYNTARENLKRNVIVGAIVAILLGSVLAVLGYVLGHGWFFTNLPVEHHVKVFMETVQSGDYAKAYGIWENDADWQQHPQKYDYKLQRFTEDWSTASDWGGPVKTFHIDVSKRDKTGVVVAVTINGKKRFFVKRESKDGTLDYFPNEIVY</sequence>
<feature type="transmembrane region" description="Helical" evidence="1">
    <location>
        <begin position="20"/>
        <end position="41"/>
    </location>
</feature>
<dbReference type="Proteomes" id="UP000540989">
    <property type="component" value="Unassembled WGS sequence"/>
</dbReference>
<dbReference type="AlphaFoldDB" id="A0A7W8E4D5"/>
<evidence type="ECO:0000256" key="1">
    <source>
        <dbReference type="SAM" id="Phobius"/>
    </source>
</evidence>
<organism evidence="2 3">
    <name type="scientific">Granulicella aggregans</name>
    <dbReference type="NCBI Taxonomy" id="474949"/>
    <lineage>
        <taxon>Bacteria</taxon>
        <taxon>Pseudomonadati</taxon>
        <taxon>Acidobacteriota</taxon>
        <taxon>Terriglobia</taxon>
        <taxon>Terriglobales</taxon>
        <taxon>Acidobacteriaceae</taxon>
        <taxon>Granulicella</taxon>
    </lineage>
</organism>
<comment type="caution">
    <text evidence="2">The sequence shown here is derived from an EMBL/GenBank/DDBJ whole genome shotgun (WGS) entry which is preliminary data.</text>
</comment>